<evidence type="ECO:0000259" key="2">
    <source>
        <dbReference type="Pfam" id="PF13472"/>
    </source>
</evidence>
<dbReference type="EMBL" id="JBBKXZ010000003">
    <property type="protein sequence ID" value="MFD3394749.1"/>
    <property type="molecule type" value="Genomic_DNA"/>
</dbReference>
<accession>A0ABW6DLA2</accession>
<dbReference type="Proteomes" id="UP001598138">
    <property type="component" value="Unassembled WGS sequence"/>
</dbReference>
<proteinExistence type="predicted"/>
<gene>
    <name evidence="3" type="ORF">U0R10_08950</name>
</gene>
<dbReference type="InterPro" id="IPR013830">
    <property type="entry name" value="SGNH_hydro"/>
</dbReference>
<protein>
    <submittedName>
        <fullName evidence="3">GDSL-type esterase/lipase family protein</fullName>
    </submittedName>
</protein>
<dbReference type="InterPro" id="IPR051532">
    <property type="entry name" value="Ester_Hydrolysis_Enzymes"/>
</dbReference>
<dbReference type="PANTHER" id="PTHR30383:SF5">
    <property type="entry name" value="SGNH HYDROLASE-TYPE ESTERASE DOMAIN-CONTAINING PROTEIN"/>
    <property type="match status" value="1"/>
</dbReference>
<organism evidence="3 4">
    <name type="scientific">Aquirufa avitistagni</name>
    <dbReference type="NCBI Taxonomy" id="3104728"/>
    <lineage>
        <taxon>Bacteria</taxon>
        <taxon>Pseudomonadati</taxon>
        <taxon>Bacteroidota</taxon>
        <taxon>Cytophagia</taxon>
        <taxon>Cytophagales</taxon>
        <taxon>Flectobacillaceae</taxon>
        <taxon>Aquirufa</taxon>
    </lineage>
</organism>
<dbReference type="Pfam" id="PF13472">
    <property type="entry name" value="Lipase_GDSL_2"/>
    <property type="match status" value="1"/>
</dbReference>
<feature type="chain" id="PRO_5046283260" evidence="1">
    <location>
        <begin position="19"/>
        <end position="213"/>
    </location>
</feature>
<evidence type="ECO:0000256" key="1">
    <source>
        <dbReference type="SAM" id="SignalP"/>
    </source>
</evidence>
<sequence>MNKILFALLLFVSTSLVAQYPFEKEIVAYEKQDSLAMPAKGQILFIGSSSFRLWKTFATDMQGLPPAFNRGFGGSTLADALYYFDRMVVKYQPKWVIMYEGDNDLAKGKTPEVIAAEYDEFKARLAKQVPGAKLVFVAARPSLARTALLAKQRELNSLIQSKGGYFIDMHSPFFLPDGSLMQDIFVADKLHLNEKGYVIFANQIRAFVLKYVK</sequence>
<name>A0ABW6DLA2_9BACT</name>
<evidence type="ECO:0000313" key="3">
    <source>
        <dbReference type="EMBL" id="MFD3394749.1"/>
    </source>
</evidence>
<evidence type="ECO:0000313" key="4">
    <source>
        <dbReference type="Proteomes" id="UP001598138"/>
    </source>
</evidence>
<keyword evidence="1" id="KW-0732">Signal</keyword>
<dbReference type="InterPro" id="IPR036514">
    <property type="entry name" value="SGNH_hydro_sf"/>
</dbReference>
<feature type="domain" description="SGNH hydrolase-type esterase" evidence="2">
    <location>
        <begin position="57"/>
        <end position="197"/>
    </location>
</feature>
<keyword evidence="4" id="KW-1185">Reference proteome</keyword>
<dbReference type="Gene3D" id="3.40.50.1110">
    <property type="entry name" value="SGNH hydrolase"/>
    <property type="match status" value="1"/>
</dbReference>
<reference evidence="3 4" key="1">
    <citation type="submission" date="2024-03" db="EMBL/GenBank/DDBJ databases">
        <title>Aquirufa genome sequencing.</title>
        <authorList>
            <person name="Pitt A."/>
            <person name="Hahn M.W."/>
        </authorList>
    </citation>
    <scope>NUCLEOTIDE SEQUENCE [LARGE SCALE GENOMIC DNA]</scope>
    <source>
        <strain evidence="3 4">OSTEICH-129V</strain>
    </source>
</reference>
<dbReference type="PANTHER" id="PTHR30383">
    <property type="entry name" value="THIOESTERASE 1/PROTEASE 1/LYSOPHOSPHOLIPASE L1"/>
    <property type="match status" value="1"/>
</dbReference>
<comment type="caution">
    <text evidence="3">The sequence shown here is derived from an EMBL/GenBank/DDBJ whole genome shotgun (WGS) entry which is preliminary data.</text>
</comment>
<feature type="signal peptide" evidence="1">
    <location>
        <begin position="1"/>
        <end position="18"/>
    </location>
</feature>
<dbReference type="RefSeq" id="WP_377983625.1">
    <property type="nucleotide sequence ID" value="NZ_JBBKXZ010000003.1"/>
</dbReference>
<dbReference type="SUPFAM" id="SSF52266">
    <property type="entry name" value="SGNH hydrolase"/>
    <property type="match status" value="1"/>
</dbReference>